<dbReference type="GO" id="GO:0006508">
    <property type="term" value="P:proteolysis"/>
    <property type="evidence" value="ECO:0007669"/>
    <property type="project" value="InterPro"/>
</dbReference>
<dbReference type="FunFam" id="2.40.70.10:FF:000045">
    <property type="entry name" value="Basic 7S globulin"/>
    <property type="match status" value="1"/>
</dbReference>
<evidence type="ECO:0000256" key="5">
    <source>
        <dbReference type="SAM" id="MobiDB-lite"/>
    </source>
</evidence>
<keyword evidence="3" id="KW-0964">Secreted</keyword>
<keyword evidence="4" id="KW-0732">Signal</keyword>
<dbReference type="AlphaFoldDB" id="A0A4U5Q2Y1"/>
<accession>A0A4U5Q2Y1</accession>
<evidence type="ECO:0000256" key="2">
    <source>
        <dbReference type="ARBA" id="ARBA00007447"/>
    </source>
</evidence>
<feature type="region of interest" description="Disordered" evidence="5">
    <location>
        <begin position="46"/>
        <end position="71"/>
    </location>
</feature>
<sequence>MRIHQSKASRSSEPASGGGGYRFPLKQAVTAGSLALTGDTVAQVTDRWRKKKPSKSLSFHDDASHNSNDSSVRSLVLPVTKDPATFQYLTTIYHGTSPEPVRVVLDLGCPSLWLECSSGRLSSSRRLIPSCSIQCPAAKPNNMSCASSAAMPKRKCTACGLSTENSITRSATRGELVEDSLTVQSVDGSKSGPVTTVDHFLYSCAPRFLLNRLARGAQGMLGLGRSRIALPSQLASKFGLQRKFATCLSSTDGLILFGHEPGYDSIFGEEISRSLMYTPLVTSPDGSGSSQDYSINVKSIKINGKRLSLRQKGIGGGTKISTTAPYTTLESSIYSSFIEAYKEAATNNYFLNMTVVAPVAPFGLCFSSKEVPSSMLLGPMVPAIDLVLQSEMVKWRVHGRNAMVPVLDEVMCLGFLDGGFKSKTSSSIVIGGFQLEDNILEFNLGTSMLGFSSSLLTRHTSCSDYHTRMMLSTLKDSL</sequence>
<evidence type="ECO:0000256" key="4">
    <source>
        <dbReference type="ARBA" id="ARBA00022729"/>
    </source>
</evidence>
<dbReference type="InterPro" id="IPR033121">
    <property type="entry name" value="PEPTIDASE_A1"/>
</dbReference>
<dbReference type="Pfam" id="PF14541">
    <property type="entry name" value="TAXi_C"/>
    <property type="match status" value="1"/>
</dbReference>
<evidence type="ECO:0000313" key="7">
    <source>
        <dbReference type="EMBL" id="TKS04069.1"/>
    </source>
</evidence>
<dbReference type="Pfam" id="PF14543">
    <property type="entry name" value="TAXi_N"/>
    <property type="match status" value="1"/>
</dbReference>
<dbReference type="InterPro" id="IPR032799">
    <property type="entry name" value="TAXi_C"/>
</dbReference>
<name>A0A4U5Q2Y1_POPAL</name>
<feature type="domain" description="Peptidase A1" evidence="6">
    <location>
        <begin position="88"/>
        <end position="452"/>
    </location>
</feature>
<gene>
    <name evidence="7" type="ORF">D5086_0000146240</name>
</gene>
<dbReference type="FunFam" id="2.40.70.10:FF:000041">
    <property type="entry name" value="Basic 7S globulin"/>
    <property type="match status" value="1"/>
</dbReference>
<protein>
    <submittedName>
        <fullName evidence="7">Basic 7S globulin-like</fullName>
    </submittedName>
</protein>
<dbReference type="GO" id="GO:0004190">
    <property type="term" value="F:aspartic-type endopeptidase activity"/>
    <property type="evidence" value="ECO:0007669"/>
    <property type="project" value="InterPro"/>
</dbReference>
<dbReference type="SUPFAM" id="SSF50630">
    <property type="entry name" value="Acid proteases"/>
    <property type="match status" value="1"/>
</dbReference>
<dbReference type="PANTHER" id="PTHR47965">
    <property type="entry name" value="ASPARTYL PROTEASE-RELATED"/>
    <property type="match status" value="1"/>
</dbReference>
<dbReference type="PANTHER" id="PTHR47965:SF46">
    <property type="entry name" value="BASIC 7S GLOBULIN-LIKE"/>
    <property type="match status" value="1"/>
</dbReference>
<comment type="caution">
    <text evidence="7">The sequence shown here is derived from an EMBL/GenBank/DDBJ whole genome shotgun (WGS) entry which is preliminary data.</text>
</comment>
<dbReference type="GO" id="GO:0005576">
    <property type="term" value="C:extracellular region"/>
    <property type="evidence" value="ECO:0007669"/>
    <property type="project" value="UniProtKB-SubCell"/>
</dbReference>
<feature type="region of interest" description="Disordered" evidence="5">
    <location>
        <begin position="1"/>
        <end position="22"/>
    </location>
</feature>
<proteinExistence type="inferred from homology"/>
<dbReference type="InterPro" id="IPR021109">
    <property type="entry name" value="Peptidase_aspartic_dom_sf"/>
</dbReference>
<dbReference type="Gene3D" id="2.40.70.10">
    <property type="entry name" value="Acid Proteases"/>
    <property type="match status" value="2"/>
</dbReference>
<dbReference type="InterPro" id="IPR032861">
    <property type="entry name" value="TAXi_N"/>
</dbReference>
<evidence type="ECO:0000256" key="3">
    <source>
        <dbReference type="ARBA" id="ARBA00022525"/>
    </source>
</evidence>
<dbReference type="EMBL" id="RCHU01000467">
    <property type="protein sequence ID" value="TKS04069.1"/>
    <property type="molecule type" value="Genomic_DNA"/>
</dbReference>
<dbReference type="InterPro" id="IPR001461">
    <property type="entry name" value="Aspartic_peptidase_A1"/>
</dbReference>
<evidence type="ECO:0000259" key="6">
    <source>
        <dbReference type="PROSITE" id="PS51767"/>
    </source>
</evidence>
<comment type="subcellular location">
    <subcellularLocation>
        <location evidence="1">Secreted</location>
        <location evidence="1">Extracellular space</location>
    </subcellularLocation>
</comment>
<dbReference type="STRING" id="43335.A0A4U5Q2Y1"/>
<dbReference type="PROSITE" id="PS51767">
    <property type="entry name" value="PEPTIDASE_A1"/>
    <property type="match status" value="1"/>
</dbReference>
<reference evidence="7" key="1">
    <citation type="submission" date="2018-10" db="EMBL/GenBank/DDBJ databases">
        <title>Population genomic analysis revealed the cold adaptation of white poplar.</title>
        <authorList>
            <person name="Liu Y.-J."/>
        </authorList>
    </citation>
    <scope>NUCLEOTIDE SEQUENCE [LARGE SCALE GENOMIC DNA]</scope>
    <source>
        <strain evidence="7">PAL-ZL1</strain>
    </source>
</reference>
<evidence type="ECO:0000256" key="1">
    <source>
        <dbReference type="ARBA" id="ARBA00004239"/>
    </source>
</evidence>
<comment type="similarity">
    <text evidence="2">Belongs to the peptidase A1 family.</text>
</comment>
<organism evidence="7">
    <name type="scientific">Populus alba</name>
    <name type="common">White poplar</name>
    <dbReference type="NCBI Taxonomy" id="43335"/>
    <lineage>
        <taxon>Eukaryota</taxon>
        <taxon>Viridiplantae</taxon>
        <taxon>Streptophyta</taxon>
        <taxon>Embryophyta</taxon>
        <taxon>Tracheophyta</taxon>
        <taxon>Spermatophyta</taxon>
        <taxon>Magnoliopsida</taxon>
        <taxon>eudicotyledons</taxon>
        <taxon>Gunneridae</taxon>
        <taxon>Pentapetalae</taxon>
        <taxon>rosids</taxon>
        <taxon>fabids</taxon>
        <taxon>Malpighiales</taxon>
        <taxon>Salicaceae</taxon>
        <taxon>Saliceae</taxon>
        <taxon>Populus</taxon>
    </lineage>
</organism>